<reference evidence="4 5" key="1">
    <citation type="submission" date="2024-07" db="EMBL/GenBank/DDBJ databases">
        <title>Section-level genome sequencing and comparative genomics of Aspergillus sections Usti and Cavernicolus.</title>
        <authorList>
            <consortium name="Lawrence Berkeley National Laboratory"/>
            <person name="Nybo J.L."/>
            <person name="Vesth T.C."/>
            <person name="Theobald S."/>
            <person name="Frisvad J.C."/>
            <person name="Larsen T.O."/>
            <person name="Kjaerboelling I."/>
            <person name="Rothschild-Mancinelli K."/>
            <person name="Lyhne E.K."/>
            <person name="Kogle M.E."/>
            <person name="Barry K."/>
            <person name="Clum A."/>
            <person name="Na H."/>
            <person name="Ledsgaard L."/>
            <person name="Lin J."/>
            <person name="Lipzen A."/>
            <person name="Kuo A."/>
            <person name="Riley R."/>
            <person name="Mondo S."/>
            <person name="Labutti K."/>
            <person name="Haridas S."/>
            <person name="Pangalinan J."/>
            <person name="Salamov A.A."/>
            <person name="Simmons B.A."/>
            <person name="Magnuson J.K."/>
            <person name="Chen J."/>
            <person name="Drula E."/>
            <person name="Henrissat B."/>
            <person name="Wiebenga A."/>
            <person name="Lubbers R.J."/>
            <person name="Gomes A.C."/>
            <person name="Makela M.R."/>
            <person name="Stajich J."/>
            <person name="Grigoriev I.V."/>
            <person name="Mortensen U.H."/>
            <person name="De Vries R.P."/>
            <person name="Baker S.E."/>
            <person name="Andersen M.R."/>
        </authorList>
    </citation>
    <scope>NUCLEOTIDE SEQUENCE [LARGE SCALE GENOMIC DNA]</scope>
    <source>
        <strain evidence="4 5">CBS 209.92</strain>
    </source>
</reference>
<dbReference type="InterPro" id="IPR051466">
    <property type="entry name" value="D-amino_acid_metab_enzyme"/>
</dbReference>
<organism evidence="4 5">
    <name type="scientific">Aspergillus keveii</name>
    <dbReference type="NCBI Taxonomy" id="714993"/>
    <lineage>
        <taxon>Eukaryota</taxon>
        <taxon>Fungi</taxon>
        <taxon>Dikarya</taxon>
        <taxon>Ascomycota</taxon>
        <taxon>Pezizomycotina</taxon>
        <taxon>Eurotiomycetes</taxon>
        <taxon>Eurotiomycetidae</taxon>
        <taxon>Eurotiales</taxon>
        <taxon>Aspergillaceae</taxon>
        <taxon>Aspergillus</taxon>
        <taxon>Aspergillus subgen. Nidulantes</taxon>
    </lineage>
</organism>
<protein>
    <submittedName>
        <fullName evidence="4">Serine dehydratase domain-containing protein</fullName>
    </submittedName>
</protein>
<dbReference type="PANTHER" id="PTHR28004">
    <property type="entry name" value="ZGC:162816-RELATED"/>
    <property type="match status" value="1"/>
</dbReference>
<comment type="similarity">
    <text evidence="1">Belongs to the DSD1 family.</text>
</comment>
<dbReference type="Gene3D" id="2.40.37.20">
    <property type="entry name" value="D-serine dehydratase-like domain"/>
    <property type="match status" value="1"/>
</dbReference>
<keyword evidence="2" id="KW-0456">Lyase</keyword>
<dbReference type="InterPro" id="IPR029066">
    <property type="entry name" value="PLP-binding_barrel"/>
</dbReference>
<dbReference type="InterPro" id="IPR042208">
    <property type="entry name" value="D-ser_dehydrat-like_sf"/>
</dbReference>
<sequence>MTSYEFYIGKPVTDLPTPSLILSKPTIERNINQLHQDVKNLGIAFRPHVKTLKSLDVTRLMLGKGLYRKIVASTLPRLRCLYGMPIYPSVLPRLTKLRDTLKIVLMIDNEQHIDILEQFSGTNAPWPVFIKIDVGTRRAGVVNSSSALPFLVRRVEESSAVELEGFYCHAGHSYACRTSEAATSVLKDEVEGVVDASKLLARRESGRKVIVSIGSTPTAHVVSSLREVLPEGLDLELHAGNFHCNDLQQVCTGLIPATAQSVRVLTEVCSVYPERNEALINAGTIALSKETSDLPGYGRVIDRPQWAVVRTSQEHGILGLSAAPALSVLGVNSNEVDMEEKAVEKFRVGDRVLLWCSHACITASAFPVYFVVDEGDVVREAWVPWKGW</sequence>
<gene>
    <name evidence="4" type="ORF">BJX66DRAFT_135423</name>
</gene>
<keyword evidence="5" id="KW-1185">Reference proteome</keyword>
<dbReference type="Pfam" id="PF01168">
    <property type="entry name" value="Ala_racemase_N"/>
    <property type="match status" value="1"/>
</dbReference>
<proteinExistence type="inferred from homology"/>
<dbReference type="SMART" id="SM01119">
    <property type="entry name" value="D-ser_dehydrat"/>
    <property type="match status" value="1"/>
</dbReference>
<evidence type="ECO:0000259" key="3">
    <source>
        <dbReference type="SMART" id="SM01119"/>
    </source>
</evidence>
<dbReference type="InterPro" id="IPR001608">
    <property type="entry name" value="Ala_racemase_N"/>
</dbReference>
<evidence type="ECO:0000313" key="5">
    <source>
        <dbReference type="Proteomes" id="UP001610563"/>
    </source>
</evidence>
<accession>A0ABR4GBL3</accession>
<dbReference type="InterPro" id="IPR026956">
    <property type="entry name" value="D-ser_dehydrat-like_dom"/>
</dbReference>
<evidence type="ECO:0000256" key="1">
    <source>
        <dbReference type="ARBA" id="ARBA00005323"/>
    </source>
</evidence>
<dbReference type="SUPFAM" id="SSF51419">
    <property type="entry name" value="PLP-binding barrel"/>
    <property type="match status" value="1"/>
</dbReference>
<comment type="caution">
    <text evidence="4">The sequence shown here is derived from an EMBL/GenBank/DDBJ whole genome shotgun (WGS) entry which is preliminary data.</text>
</comment>
<name>A0ABR4GBL3_9EURO</name>
<evidence type="ECO:0000313" key="4">
    <source>
        <dbReference type="EMBL" id="KAL2796412.1"/>
    </source>
</evidence>
<dbReference type="Gene3D" id="3.20.20.10">
    <property type="entry name" value="Alanine racemase"/>
    <property type="match status" value="1"/>
</dbReference>
<dbReference type="PANTHER" id="PTHR28004:SF2">
    <property type="entry name" value="D-SERINE DEHYDRATASE"/>
    <property type="match status" value="1"/>
</dbReference>
<dbReference type="EMBL" id="JBFTWV010000026">
    <property type="protein sequence ID" value="KAL2796412.1"/>
    <property type="molecule type" value="Genomic_DNA"/>
</dbReference>
<dbReference type="Pfam" id="PF14031">
    <property type="entry name" value="D-ser_dehydrat"/>
    <property type="match status" value="1"/>
</dbReference>
<evidence type="ECO:0000256" key="2">
    <source>
        <dbReference type="ARBA" id="ARBA00023239"/>
    </source>
</evidence>
<dbReference type="Proteomes" id="UP001610563">
    <property type="component" value="Unassembled WGS sequence"/>
</dbReference>
<feature type="domain" description="D-serine dehydratase-like" evidence="3">
    <location>
        <begin position="261"/>
        <end position="373"/>
    </location>
</feature>